<name>A0A8S9NGI9_BRACR</name>
<dbReference type="Proteomes" id="UP000712600">
    <property type="component" value="Unassembled WGS sequence"/>
</dbReference>
<dbReference type="EMBL" id="QGKX02001621">
    <property type="protein sequence ID" value="KAF3500133.1"/>
    <property type="molecule type" value="Genomic_DNA"/>
</dbReference>
<organism evidence="1 2">
    <name type="scientific">Brassica cretica</name>
    <name type="common">Mustard</name>
    <dbReference type="NCBI Taxonomy" id="69181"/>
    <lineage>
        <taxon>Eukaryota</taxon>
        <taxon>Viridiplantae</taxon>
        <taxon>Streptophyta</taxon>
        <taxon>Embryophyta</taxon>
        <taxon>Tracheophyta</taxon>
        <taxon>Spermatophyta</taxon>
        <taxon>Magnoliopsida</taxon>
        <taxon>eudicotyledons</taxon>
        <taxon>Gunneridae</taxon>
        <taxon>Pentapetalae</taxon>
        <taxon>rosids</taxon>
        <taxon>malvids</taxon>
        <taxon>Brassicales</taxon>
        <taxon>Brassicaceae</taxon>
        <taxon>Brassiceae</taxon>
        <taxon>Brassica</taxon>
    </lineage>
</organism>
<proteinExistence type="predicted"/>
<comment type="caution">
    <text evidence="1">The sequence shown here is derived from an EMBL/GenBank/DDBJ whole genome shotgun (WGS) entry which is preliminary data.</text>
</comment>
<protein>
    <submittedName>
        <fullName evidence="1">Uncharacterized protein</fullName>
    </submittedName>
</protein>
<sequence>MTMRRREALSSKVIGMTVRPPDDSIALAVRQALKTIIPSVASGTEKTSWRHPASDVFAMVIGVDSRSFPLVAAFMKRTRLFSIKKGVAR</sequence>
<gene>
    <name evidence="1" type="ORF">F2Q69_00041089</name>
</gene>
<accession>A0A8S9NGI9</accession>
<evidence type="ECO:0000313" key="1">
    <source>
        <dbReference type="EMBL" id="KAF3500133.1"/>
    </source>
</evidence>
<reference evidence="1" key="1">
    <citation type="submission" date="2019-12" db="EMBL/GenBank/DDBJ databases">
        <title>Genome sequencing and annotation of Brassica cretica.</title>
        <authorList>
            <person name="Studholme D.J."/>
            <person name="Sarris P."/>
        </authorList>
    </citation>
    <scope>NUCLEOTIDE SEQUENCE</scope>
    <source>
        <strain evidence="1">PFS-109/04</strain>
        <tissue evidence="1">Leaf</tissue>
    </source>
</reference>
<dbReference type="AlphaFoldDB" id="A0A8S9NGI9"/>
<evidence type="ECO:0000313" key="2">
    <source>
        <dbReference type="Proteomes" id="UP000712600"/>
    </source>
</evidence>